<dbReference type="SUPFAM" id="SSF51905">
    <property type="entry name" value="FAD/NAD(P)-binding domain"/>
    <property type="match status" value="1"/>
</dbReference>
<dbReference type="Pfam" id="PF13450">
    <property type="entry name" value="NAD_binding_8"/>
    <property type="match status" value="1"/>
</dbReference>
<dbReference type="AlphaFoldDB" id="A0A3B1CK91"/>
<dbReference type="PRINTS" id="PR00419">
    <property type="entry name" value="ADXRDTASE"/>
</dbReference>
<organism evidence="1">
    <name type="scientific">hydrothermal vent metagenome</name>
    <dbReference type="NCBI Taxonomy" id="652676"/>
    <lineage>
        <taxon>unclassified sequences</taxon>
        <taxon>metagenomes</taxon>
        <taxon>ecological metagenomes</taxon>
    </lineage>
</organism>
<gene>
    <name evidence="1" type="ORF">MNBD_IGNAVI01-340</name>
</gene>
<evidence type="ECO:0000313" key="1">
    <source>
        <dbReference type="EMBL" id="VAX24414.1"/>
    </source>
</evidence>
<reference evidence="1" key="1">
    <citation type="submission" date="2018-06" db="EMBL/GenBank/DDBJ databases">
        <authorList>
            <person name="Zhirakovskaya E."/>
        </authorList>
    </citation>
    <scope>NUCLEOTIDE SEQUENCE</scope>
</reference>
<dbReference type="PANTHER" id="PTHR42685:SF18">
    <property type="entry name" value="DIGERANYLGERANYLGLYCEROPHOSPHOLIPID REDUCTASE"/>
    <property type="match status" value="1"/>
</dbReference>
<dbReference type="Gene3D" id="3.50.50.60">
    <property type="entry name" value="FAD/NAD(P)-binding domain"/>
    <property type="match status" value="2"/>
</dbReference>
<dbReference type="EMBL" id="UOGD01000273">
    <property type="protein sequence ID" value="VAX24414.1"/>
    <property type="molecule type" value="Genomic_DNA"/>
</dbReference>
<sequence>MNTNKHITIVGAGPAGLTASITLRKFGYNVSLYEQNSNVGLRFNGDFQGLENWSDEEDTLDILSNLGLKINFLCHPYYGNDGIFYGPKLKKAKVKTSRPLFYLIERGSNENSLDRGLLKQAEEAGVDILWGQKLDSVKDGTAIVGTGPKAADAIAKGMVFKTSHKNIFIGFLDNKIAPKAYAYLLVNNGRATFATCLFEDFKNEKLYYNRALSRLDTVIDIDKIAPKEFGGFVNFFTKPIYSKNNRILYVGENAGFQDALWGFGIKYAMLSGYYAAQSIINKQDYKELCEKHLGPKLQTSLANRFLFAHFTNFGYSFILSKLESYPDVIPPLRKHYNQSTTKKIFYQICKRWYKSRLIDKQCLHKNCDCVWCRHGKSEHGDVAVNC</sequence>
<accession>A0A3B1CK91</accession>
<name>A0A3B1CK91_9ZZZZ</name>
<dbReference type="InterPro" id="IPR050407">
    <property type="entry name" value="Geranylgeranyl_reductase"/>
</dbReference>
<protein>
    <submittedName>
        <fullName evidence="1">Uncharacterized protein</fullName>
    </submittedName>
</protein>
<proteinExistence type="predicted"/>
<dbReference type="PANTHER" id="PTHR42685">
    <property type="entry name" value="GERANYLGERANYL DIPHOSPHATE REDUCTASE"/>
    <property type="match status" value="1"/>
</dbReference>
<dbReference type="InterPro" id="IPR036188">
    <property type="entry name" value="FAD/NAD-bd_sf"/>
</dbReference>